<organism evidence="1 2">
    <name type="scientific">Bradyrhizobium rifense</name>
    <dbReference type="NCBI Taxonomy" id="515499"/>
    <lineage>
        <taxon>Bacteria</taxon>
        <taxon>Pseudomonadati</taxon>
        <taxon>Pseudomonadota</taxon>
        <taxon>Alphaproteobacteria</taxon>
        <taxon>Hyphomicrobiales</taxon>
        <taxon>Nitrobacteraceae</taxon>
        <taxon>Bradyrhizobium</taxon>
    </lineage>
</organism>
<gene>
    <name evidence="1" type="ORF">FXB40_34185</name>
</gene>
<dbReference type="AlphaFoldDB" id="A0A5D3KG89"/>
<dbReference type="PANTHER" id="PTHR43393">
    <property type="entry name" value="CYTOKININ RIBOSIDE 5'-MONOPHOSPHATE PHOSPHORIBOHYDROLASE"/>
    <property type="match status" value="1"/>
</dbReference>
<accession>A0A5D3KG89</accession>
<dbReference type="InterPro" id="IPR052341">
    <property type="entry name" value="LOG_family_nucleotidases"/>
</dbReference>
<keyword evidence="2" id="KW-1185">Reference proteome</keyword>
<dbReference type="Gene3D" id="3.40.50.450">
    <property type="match status" value="1"/>
</dbReference>
<dbReference type="GO" id="GO:0005829">
    <property type="term" value="C:cytosol"/>
    <property type="evidence" value="ECO:0007669"/>
    <property type="project" value="TreeGrafter"/>
</dbReference>
<sequence>MRLKSAEGLYTSAQLLEGFNPFDRLGFTLTRDFAVFRQFSKDGGPVPASLEIRKAQADHDTDLADALKRFLGEVRRPLLGIMGGHAAKRGGQAFADIAHLARTLSEEGYLIVTGGGPGIMEAAHLGVAFSKNDASDLEKALAKLGKYPSYGNLDGLFDHDGTVKREKIADVEKARDWLQSALEVRSYAPPILPLSVAIPTWLYGAEPTMPFASHYAKYFQNSLREEALVNNSRAGIVYGQGGGGTMREVFQDVERNYYAGSAKEFTPMIFFDKSGYWKTEAAYEGTALKTPGIKLDVLIPSILKFGIRQRLNLDDAGLKQFTDKVLFSDDVNEIRAVLALNADTAKENMGFALQAQPSKVPSFRMNRV</sequence>
<protein>
    <recommendedName>
        <fullName evidence="3">Rossmann fold nucleotide-binding protein</fullName>
    </recommendedName>
</protein>
<evidence type="ECO:0000313" key="1">
    <source>
        <dbReference type="EMBL" id="TYL89979.1"/>
    </source>
</evidence>
<name>A0A5D3KG89_9BRAD</name>
<evidence type="ECO:0000313" key="2">
    <source>
        <dbReference type="Proteomes" id="UP000324758"/>
    </source>
</evidence>
<dbReference type="EMBL" id="VSSS01000057">
    <property type="protein sequence ID" value="TYL89979.1"/>
    <property type="molecule type" value="Genomic_DNA"/>
</dbReference>
<dbReference type="RefSeq" id="WP_148776672.1">
    <property type="nucleotide sequence ID" value="NZ_VSSS01000057.1"/>
</dbReference>
<dbReference type="SUPFAM" id="SSF102405">
    <property type="entry name" value="MCP/YpsA-like"/>
    <property type="match status" value="1"/>
</dbReference>
<evidence type="ECO:0008006" key="3">
    <source>
        <dbReference type="Google" id="ProtNLM"/>
    </source>
</evidence>
<reference evidence="1 2" key="1">
    <citation type="submission" date="2019-08" db="EMBL/GenBank/DDBJ databases">
        <title>Bradyrhizobium hipponensis sp. nov., a rhizobium isolated from a Lupinus angustifolius root nodule in Tunisia.</title>
        <authorList>
            <person name="Off K."/>
            <person name="Rejili M."/>
            <person name="Mars M."/>
            <person name="Brachmann A."/>
            <person name="Marin M."/>
        </authorList>
    </citation>
    <scope>NUCLEOTIDE SEQUENCE [LARGE SCALE GENOMIC DNA]</scope>
    <source>
        <strain evidence="1 2">CTAW71</strain>
    </source>
</reference>
<comment type="caution">
    <text evidence="1">The sequence shown here is derived from an EMBL/GenBank/DDBJ whole genome shotgun (WGS) entry which is preliminary data.</text>
</comment>
<dbReference type="OrthoDB" id="9801098at2"/>
<dbReference type="Proteomes" id="UP000324758">
    <property type="component" value="Unassembled WGS sequence"/>
</dbReference>
<dbReference type="PANTHER" id="PTHR43393:SF3">
    <property type="entry name" value="LYSINE DECARBOXYLASE-LIKE PROTEIN"/>
    <property type="match status" value="1"/>
</dbReference>
<proteinExistence type="predicted"/>